<evidence type="ECO:0000256" key="8">
    <source>
        <dbReference type="ARBA" id="ARBA00033408"/>
    </source>
</evidence>
<dbReference type="InterPro" id="IPR004604">
    <property type="entry name" value="DNA_recomb/repair_RecN"/>
</dbReference>
<dbReference type="PANTHER" id="PTHR11059:SF0">
    <property type="entry name" value="DNA REPAIR PROTEIN RECN"/>
    <property type="match status" value="1"/>
</dbReference>
<evidence type="ECO:0000256" key="2">
    <source>
        <dbReference type="ARBA" id="ARBA00009441"/>
    </source>
</evidence>
<feature type="coiled-coil region" evidence="10">
    <location>
        <begin position="160"/>
        <end position="220"/>
    </location>
</feature>
<protein>
    <recommendedName>
        <fullName evidence="3 9">DNA repair protein RecN</fullName>
    </recommendedName>
    <alternativeName>
        <fullName evidence="8 9">Recombination protein N</fullName>
    </alternativeName>
</protein>
<keyword evidence="4" id="KW-0547">Nucleotide-binding</keyword>
<organism evidence="12 13">
    <name type="scientific">Legionella beliardensis</name>
    <dbReference type="NCBI Taxonomy" id="91822"/>
    <lineage>
        <taxon>Bacteria</taxon>
        <taxon>Pseudomonadati</taxon>
        <taxon>Pseudomonadota</taxon>
        <taxon>Gammaproteobacteria</taxon>
        <taxon>Legionellales</taxon>
        <taxon>Legionellaceae</taxon>
        <taxon>Legionella</taxon>
    </lineage>
</organism>
<evidence type="ECO:0000313" key="13">
    <source>
        <dbReference type="Proteomes" id="UP000254968"/>
    </source>
</evidence>
<sequence length="560" mass="63552">MLTALRIENFAIVKLLELDFTRGMSAFTGETGAGKSIMIDALLLALGGRADASAVRHGEEKCEIHATFKIDEPSEPAHWLSAHDLDCSDSEVILRRVIYSEGRSRSYINGQPFPLQKVKELSEMLVHIHGQHQHQTLMHHQTHREQLDCFANHDGLIENVHALYKQCQKIKNEIEALKDQDNFRDRIELLQFQIDELNNLALHEDEISQLNQEHQLLHRAQDYIHYTQQITELLNADNEPCISQQLNLILQLLQDLPQEQVAVKNAAELINSALIQCEEALDEIQNFGERIQLDPQRLQEIEARLSTIHHIARKYHVTPEQLLSHLERLQKELQDYQEAKEKIQHLQHDYQGKVQDYEQVALKLRHSRQTSADKLAKEISRIIKQLGMPKGQVSIEISSLDKMQPHGLDKVEYKVCTNPGMAPDSLNKIASGGELSRISLAIQMITAQRGATPTLIFDEVDVGIGGATAALVGQLLRKLGERLQVFCVTHQPQVASAAHHHFVVEKSSDNYQTYSQIIALREEEKVDEIARMLGGLTITEQTRNHARELLLNSHEGEVIS</sequence>
<dbReference type="PIRSF" id="PIRSF003128">
    <property type="entry name" value="RecN"/>
    <property type="match status" value="1"/>
</dbReference>
<evidence type="ECO:0000256" key="1">
    <source>
        <dbReference type="ARBA" id="ARBA00003618"/>
    </source>
</evidence>
<proteinExistence type="inferred from homology"/>
<dbReference type="InterPro" id="IPR003395">
    <property type="entry name" value="RecF/RecN/SMC_N"/>
</dbReference>
<dbReference type="GO" id="GO:0043590">
    <property type="term" value="C:bacterial nucleoid"/>
    <property type="evidence" value="ECO:0007669"/>
    <property type="project" value="TreeGrafter"/>
</dbReference>
<dbReference type="GO" id="GO:0006310">
    <property type="term" value="P:DNA recombination"/>
    <property type="evidence" value="ECO:0007669"/>
    <property type="project" value="InterPro"/>
</dbReference>
<evidence type="ECO:0000256" key="6">
    <source>
        <dbReference type="ARBA" id="ARBA00022840"/>
    </source>
</evidence>
<evidence type="ECO:0000256" key="10">
    <source>
        <dbReference type="SAM" id="Coils"/>
    </source>
</evidence>
<evidence type="ECO:0000256" key="3">
    <source>
        <dbReference type="ARBA" id="ARBA00021315"/>
    </source>
</evidence>
<dbReference type="Gene3D" id="3.40.50.300">
    <property type="entry name" value="P-loop containing nucleotide triphosphate hydrolases"/>
    <property type="match status" value="2"/>
</dbReference>
<dbReference type="Proteomes" id="UP000254968">
    <property type="component" value="Unassembled WGS sequence"/>
</dbReference>
<keyword evidence="6" id="KW-0067">ATP-binding</keyword>
<evidence type="ECO:0000256" key="4">
    <source>
        <dbReference type="ARBA" id="ARBA00022741"/>
    </source>
</evidence>
<keyword evidence="7 9" id="KW-0234">DNA repair</keyword>
<name>A0A378HY15_9GAMM</name>
<dbReference type="CDD" id="cd03241">
    <property type="entry name" value="ABC_RecN"/>
    <property type="match status" value="2"/>
</dbReference>
<dbReference type="InterPro" id="IPR027417">
    <property type="entry name" value="P-loop_NTPase"/>
</dbReference>
<dbReference type="NCBIfam" id="TIGR00634">
    <property type="entry name" value="recN"/>
    <property type="match status" value="1"/>
</dbReference>
<evidence type="ECO:0000256" key="7">
    <source>
        <dbReference type="ARBA" id="ARBA00023204"/>
    </source>
</evidence>
<evidence type="ECO:0000256" key="9">
    <source>
        <dbReference type="PIRNR" id="PIRNR003128"/>
    </source>
</evidence>
<reference evidence="12 13" key="1">
    <citation type="submission" date="2018-06" db="EMBL/GenBank/DDBJ databases">
        <authorList>
            <consortium name="Pathogen Informatics"/>
            <person name="Doyle S."/>
        </authorList>
    </citation>
    <scope>NUCLEOTIDE SEQUENCE [LARGE SCALE GENOMIC DNA]</scope>
    <source>
        <strain evidence="12 13">NCTC13315</strain>
    </source>
</reference>
<keyword evidence="13" id="KW-1185">Reference proteome</keyword>
<dbReference type="SUPFAM" id="SSF52540">
    <property type="entry name" value="P-loop containing nucleoside triphosphate hydrolases"/>
    <property type="match status" value="1"/>
</dbReference>
<dbReference type="PANTHER" id="PTHR11059">
    <property type="entry name" value="DNA REPAIR PROTEIN RECN"/>
    <property type="match status" value="1"/>
</dbReference>
<dbReference type="Pfam" id="PF02463">
    <property type="entry name" value="SMC_N"/>
    <property type="match status" value="1"/>
</dbReference>
<keyword evidence="5 9" id="KW-0227">DNA damage</keyword>
<dbReference type="RefSeq" id="WP_115301394.1">
    <property type="nucleotide sequence ID" value="NZ_CAAAHO010000003.1"/>
</dbReference>
<dbReference type="AlphaFoldDB" id="A0A378HY15"/>
<dbReference type="FunFam" id="3.40.50.300:FF:000356">
    <property type="entry name" value="DNA repair protein RecN"/>
    <property type="match status" value="1"/>
</dbReference>
<keyword evidence="10" id="KW-0175">Coiled coil</keyword>
<dbReference type="GO" id="GO:0006281">
    <property type="term" value="P:DNA repair"/>
    <property type="evidence" value="ECO:0007669"/>
    <property type="project" value="UniProtKB-KW"/>
</dbReference>
<gene>
    <name evidence="12" type="primary">recN</name>
    <name evidence="12" type="ORF">NCTC13315_00099</name>
</gene>
<dbReference type="FunFam" id="3.40.50.300:FF:000319">
    <property type="entry name" value="DNA repair protein RecN"/>
    <property type="match status" value="1"/>
</dbReference>
<evidence type="ECO:0000313" key="12">
    <source>
        <dbReference type="EMBL" id="STX27593.1"/>
    </source>
</evidence>
<feature type="domain" description="RecF/RecN/SMC N-terminal" evidence="11">
    <location>
        <begin position="2"/>
        <end position="508"/>
    </location>
</feature>
<dbReference type="GO" id="GO:0009432">
    <property type="term" value="P:SOS response"/>
    <property type="evidence" value="ECO:0007669"/>
    <property type="project" value="UniProtKB-ARBA"/>
</dbReference>
<evidence type="ECO:0000256" key="5">
    <source>
        <dbReference type="ARBA" id="ARBA00022763"/>
    </source>
</evidence>
<dbReference type="NCBIfam" id="NF008121">
    <property type="entry name" value="PRK10869.1"/>
    <property type="match status" value="1"/>
</dbReference>
<dbReference type="OrthoDB" id="9806954at2"/>
<evidence type="ECO:0000259" key="11">
    <source>
        <dbReference type="Pfam" id="PF02463"/>
    </source>
</evidence>
<dbReference type="GO" id="GO:0005524">
    <property type="term" value="F:ATP binding"/>
    <property type="evidence" value="ECO:0007669"/>
    <property type="project" value="UniProtKB-KW"/>
</dbReference>
<accession>A0A378HY15</accession>
<dbReference type="EMBL" id="UGNV01000001">
    <property type="protein sequence ID" value="STX27593.1"/>
    <property type="molecule type" value="Genomic_DNA"/>
</dbReference>
<feature type="coiled-coil region" evidence="10">
    <location>
        <begin position="322"/>
        <end position="356"/>
    </location>
</feature>
<comment type="function">
    <text evidence="1 9">May be involved in recombinational repair of damaged DNA.</text>
</comment>
<comment type="similarity">
    <text evidence="2 9">Belongs to the RecN family.</text>
</comment>